<keyword evidence="1" id="KW-0812">Transmembrane</keyword>
<keyword evidence="1" id="KW-0472">Membrane</keyword>
<sequence>MMLEIEFNNWFRVTCIIEGWVVFIYSLYER</sequence>
<dbReference type="EMBL" id="GGEC01061697">
    <property type="protein sequence ID" value="MBX42181.1"/>
    <property type="molecule type" value="Transcribed_RNA"/>
</dbReference>
<protein>
    <submittedName>
        <fullName evidence="2">Uncharacterized protein</fullName>
    </submittedName>
</protein>
<name>A0A2P2NI62_RHIMU</name>
<proteinExistence type="predicted"/>
<dbReference type="AlphaFoldDB" id="A0A2P2NI62"/>
<organism evidence="2">
    <name type="scientific">Rhizophora mucronata</name>
    <name type="common">Asiatic mangrove</name>
    <dbReference type="NCBI Taxonomy" id="61149"/>
    <lineage>
        <taxon>Eukaryota</taxon>
        <taxon>Viridiplantae</taxon>
        <taxon>Streptophyta</taxon>
        <taxon>Embryophyta</taxon>
        <taxon>Tracheophyta</taxon>
        <taxon>Spermatophyta</taxon>
        <taxon>Magnoliopsida</taxon>
        <taxon>eudicotyledons</taxon>
        <taxon>Gunneridae</taxon>
        <taxon>Pentapetalae</taxon>
        <taxon>rosids</taxon>
        <taxon>fabids</taxon>
        <taxon>Malpighiales</taxon>
        <taxon>Rhizophoraceae</taxon>
        <taxon>Rhizophora</taxon>
    </lineage>
</organism>
<feature type="transmembrane region" description="Helical" evidence="1">
    <location>
        <begin position="9"/>
        <end position="28"/>
    </location>
</feature>
<reference evidence="2" key="1">
    <citation type="submission" date="2018-02" db="EMBL/GenBank/DDBJ databases">
        <title>Rhizophora mucronata_Transcriptome.</title>
        <authorList>
            <person name="Meera S.P."/>
            <person name="Sreeshan A."/>
            <person name="Augustine A."/>
        </authorList>
    </citation>
    <scope>NUCLEOTIDE SEQUENCE</scope>
    <source>
        <tissue evidence="2">Leaf</tissue>
    </source>
</reference>
<evidence type="ECO:0000256" key="1">
    <source>
        <dbReference type="SAM" id="Phobius"/>
    </source>
</evidence>
<evidence type="ECO:0000313" key="2">
    <source>
        <dbReference type="EMBL" id="MBX42181.1"/>
    </source>
</evidence>
<accession>A0A2P2NI62</accession>
<keyword evidence="1" id="KW-1133">Transmembrane helix</keyword>